<reference evidence="2 3" key="1">
    <citation type="submission" date="2021-06" db="EMBL/GenBank/DDBJ databases">
        <title>Actinomycetes sequencing.</title>
        <authorList>
            <person name="Shan Q."/>
        </authorList>
    </citation>
    <scope>NUCLEOTIDE SEQUENCE [LARGE SCALE GENOMIC DNA]</scope>
    <source>
        <strain evidence="2 3">NEAU-G5</strain>
    </source>
</reference>
<dbReference type="InterPro" id="IPR036264">
    <property type="entry name" value="Bact_exopeptidase_dim_dom"/>
</dbReference>
<comment type="caution">
    <text evidence="2">The sequence shown here is derived from an EMBL/GenBank/DDBJ whole genome shotgun (WGS) entry which is preliminary data.</text>
</comment>
<keyword evidence="3" id="KW-1185">Reference proteome</keyword>
<dbReference type="Pfam" id="PF07687">
    <property type="entry name" value="M20_dimer"/>
    <property type="match status" value="1"/>
</dbReference>
<organism evidence="2 3">
    <name type="scientific">Nocardia albiluteola</name>
    <dbReference type="NCBI Taxonomy" id="2842303"/>
    <lineage>
        <taxon>Bacteria</taxon>
        <taxon>Bacillati</taxon>
        <taxon>Actinomycetota</taxon>
        <taxon>Actinomycetes</taxon>
        <taxon>Mycobacteriales</taxon>
        <taxon>Nocardiaceae</taxon>
        <taxon>Nocardia</taxon>
    </lineage>
</organism>
<name>A0ABS6ATJ4_9NOCA</name>
<dbReference type="InterPro" id="IPR002933">
    <property type="entry name" value="Peptidase_M20"/>
</dbReference>
<dbReference type="NCBIfam" id="TIGR01891">
    <property type="entry name" value="amidohydrolases"/>
    <property type="match status" value="1"/>
</dbReference>
<evidence type="ECO:0000259" key="1">
    <source>
        <dbReference type="Pfam" id="PF07687"/>
    </source>
</evidence>
<gene>
    <name evidence="2" type="ORF">KO481_07440</name>
</gene>
<dbReference type="InterPro" id="IPR017439">
    <property type="entry name" value="Amidohydrolase"/>
</dbReference>
<dbReference type="PANTHER" id="PTHR11014">
    <property type="entry name" value="PEPTIDASE M20 FAMILY MEMBER"/>
    <property type="match status" value="1"/>
</dbReference>
<dbReference type="SUPFAM" id="SSF53187">
    <property type="entry name" value="Zn-dependent exopeptidases"/>
    <property type="match status" value="1"/>
</dbReference>
<evidence type="ECO:0000313" key="2">
    <source>
        <dbReference type="EMBL" id="MBU3061354.1"/>
    </source>
</evidence>
<feature type="domain" description="Peptidase M20 dimerisation" evidence="1">
    <location>
        <begin position="185"/>
        <end position="281"/>
    </location>
</feature>
<dbReference type="Proteomes" id="UP000733379">
    <property type="component" value="Unassembled WGS sequence"/>
</dbReference>
<proteinExistence type="predicted"/>
<sequence>MAGIDAMPAAEEHWQQIYRQLHSHPELSHAEFDTAKLVADELRAMPGWDVTEGVGGTGVVGVLGGGPGPVVWLRADMDALPVQEETGLDYASRNPGVMHACGHDVHVTALLGACARLAVEPALSGTVVAVFQPAEEVGSGAEGMIADGILDRFPRPGIVLGQHVAPLPAGVIVSRGGALMAASDSIRVRLFGAGGHASMPHAAVNPLIMAASLVQRLQGLAAQQSSLPASPVLTPGSLHVGTRANIIAEDAELLLSLRTFTETSRETVLAGIRRMAAAEAESAGAPKDPIVEVFDSFPLTVNTEQDTTRLLGAFAASGFLAIPLPNPVTGSEDFGAFATAAGCPSVFWHIGGFDLDRYSADDLGRMHQEMVLPAGTASNHSPRFAPDPDRALGPAINALVVAARGKLAH</sequence>
<dbReference type="Pfam" id="PF01546">
    <property type="entry name" value="Peptidase_M20"/>
    <property type="match status" value="1"/>
</dbReference>
<evidence type="ECO:0000313" key="3">
    <source>
        <dbReference type="Proteomes" id="UP000733379"/>
    </source>
</evidence>
<dbReference type="RefSeq" id="WP_215916669.1">
    <property type="nucleotide sequence ID" value="NZ_JAHKNI010000002.1"/>
</dbReference>
<dbReference type="Gene3D" id="3.40.630.10">
    <property type="entry name" value="Zn peptidases"/>
    <property type="match status" value="1"/>
</dbReference>
<dbReference type="PANTHER" id="PTHR11014:SF63">
    <property type="entry name" value="METALLOPEPTIDASE, PUTATIVE (AFU_ORTHOLOGUE AFUA_6G09600)-RELATED"/>
    <property type="match status" value="1"/>
</dbReference>
<dbReference type="PIRSF" id="PIRSF005962">
    <property type="entry name" value="Pept_M20D_amidohydro"/>
    <property type="match status" value="1"/>
</dbReference>
<protein>
    <submittedName>
        <fullName evidence="2">Amidohydrolase</fullName>
    </submittedName>
</protein>
<accession>A0ABS6ATJ4</accession>
<dbReference type="EMBL" id="JAHKNI010000002">
    <property type="protein sequence ID" value="MBU3061354.1"/>
    <property type="molecule type" value="Genomic_DNA"/>
</dbReference>
<dbReference type="InterPro" id="IPR011650">
    <property type="entry name" value="Peptidase_M20_dimer"/>
</dbReference>
<dbReference type="SUPFAM" id="SSF55031">
    <property type="entry name" value="Bacterial exopeptidase dimerisation domain"/>
    <property type="match status" value="1"/>
</dbReference>
<dbReference type="Gene3D" id="3.30.70.360">
    <property type="match status" value="1"/>
</dbReference>